<protein>
    <submittedName>
        <fullName evidence="2">Uncharacterized protein</fullName>
    </submittedName>
</protein>
<gene>
    <name evidence="2" type="ORF">K1Y72_14985</name>
</gene>
<name>A0ABS7FUP6_9ACTN</name>
<evidence type="ECO:0000256" key="1">
    <source>
        <dbReference type="SAM" id="MobiDB-lite"/>
    </source>
</evidence>
<organism evidence="2 3">
    <name type="scientific">Actinomadura parmotrematis</name>
    <dbReference type="NCBI Taxonomy" id="2864039"/>
    <lineage>
        <taxon>Bacteria</taxon>
        <taxon>Bacillati</taxon>
        <taxon>Actinomycetota</taxon>
        <taxon>Actinomycetes</taxon>
        <taxon>Streptosporangiales</taxon>
        <taxon>Thermomonosporaceae</taxon>
        <taxon>Actinomadura</taxon>
    </lineage>
</organism>
<proteinExistence type="predicted"/>
<keyword evidence="3" id="KW-1185">Reference proteome</keyword>
<sequence length="76" mass="8245">MTAQRGAADHEEPPSPSVQAATARGLQELFPGVRVWYGRATGSWWALVPLGQGPRLLEAPTPQRLREAIMSARTHG</sequence>
<dbReference type="Proteomes" id="UP000774570">
    <property type="component" value="Unassembled WGS sequence"/>
</dbReference>
<feature type="region of interest" description="Disordered" evidence="1">
    <location>
        <begin position="1"/>
        <end position="20"/>
    </location>
</feature>
<accession>A0ABS7FUP6</accession>
<dbReference type="EMBL" id="JAIBOA010000008">
    <property type="protein sequence ID" value="MBW8483690.1"/>
    <property type="molecule type" value="Genomic_DNA"/>
</dbReference>
<reference evidence="2 3" key="1">
    <citation type="submission" date="2021-07" db="EMBL/GenBank/DDBJ databases">
        <title>Actinomadura sp. PM05-2 isolated from lichen.</title>
        <authorList>
            <person name="Somphong A."/>
            <person name="Phongsopitanun W."/>
            <person name="Tanasupawat S."/>
            <person name="Peongsungnone V."/>
        </authorList>
    </citation>
    <scope>NUCLEOTIDE SEQUENCE [LARGE SCALE GENOMIC DNA]</scope>
    <source>
        <strain evidence="2 3">PM05-2</strain>
    </source>
</reference>
<dbReference type="RefSeq" id="WP_220166906.1">
    <property type="nucleotide sequence ID" value="NZ_JAIBOA010000008.1"/>
</dbReference>
<evidence type="ECO:0000313" key="3">
    <source>
        <dbReference type="Proteomes" id="UP000774570"/>
    </source>
</evidence>
<evidence type="ECO:0000313" key="2">
    <source>
        <dbReference type="EMBL" id="MBW8483690.1"/>
    </source>
</evidence>
<comment type="caution">
    <text evidence="2">The sequence shown here is derived from an EMBL/GenBank/DDBJ whole genome shotgun (WGS) entry which is preliminary data.</text>
</comment>